<dbReference type="PANTHER" id="PTHR12486:SF4">
    <property type="entry name" value="APRATAXIN"/>
    <property type="match status" value="1"/>
</dbReference>
<evidence type="ECO:0000313" key="4">
    <source>
        <dbReference type="Proteomes" id="UP001438707"/>
    </source>
</evidence>
<dbReference type="Pfam" id="PF13671">
    <property type="entry name" value="AAA_33"/>
    <property type="match status" value="1"/>
</dbReference>
<dbReference type="EMBL" id="JALJOS010000004">
    <property type="protein sequence ID" value="KAK9839930.1"/>
    <property type="molecule type" value="Genomic_DNA"/>
</dbReference>
<feature type="compositionally biased region" description="Low complexity" evidence="1">
    <location>
        <begin position="444"/>
        <end position="454"/>
    </location>
</feature>
<dbReference type="GO" id="GO:1990165">
    <property type="term" value="F:single-strand break-containing DNA binding"/>
    <property type="evidence" value="ECO:0007669"/>
    <property type="project" value="TreeGrafter"/>
</dbReference>
<name>A0AAW1S1Q2_9CHLO</name>
<dbReference type="GO" id="GO:0005634">
    <property type="term" value="C:nucleus"/>
    <property type="evidence" value="ECO:0007669"/>
    <property type="project" value="TreeGrafter"/>
</dbReference>
<dbReference type="Pfam" id="PF11969">
    <property type="entry name" value="DcpS_C"/>
    <property type="match status" value="1"/>
</dbReference>
<dbReference type="Gene3D" id="3.40.50.300">
    <property type="entry name" value="P-loop containing nucleotide triphosphate hydrolases"/>
    <property type="match status" value="1"/>
</dbReference>
<dbReference type="GO" id="GO:0003725">
    <property type="term" value="F:double-stranded RNA binding"/>
    <property type="evidence" value="ECO:0007669"/>
    <property type="project" value="TreeGrafter"/>
</dbReference>
<evidence type="ECO:0000259" key="2">
    <source>
        <dbReference type="Pfam" id="PF16278"/>
    </source>
</evidence>
<feature type="domain" description="Aprataxin C2HE/C2H2/C2HC zinc finger" evidence="2">
    <location>
        <begin position="741"/>
        <end position="800"/>
    </location>
</feature>
<feature type="region of interest" description="Disordered" evidence="1">
    <location>
        <begin position="585"/>
        <end position="614"/>
    </location>
</feature>
<protein>
    <recommendedName>
        <fullName evidence="2">Aprataxin C2HE/C2H2/C2HC zinc finger domain-containing protein</fullName>
    </recommendedName>
</protein>
<dbReference type="GO" id="GO:0003697">
    <property type="term" value="F:single-stranded DNA binding"/>
    <property type="evidence" value="ECO:0007669"/>
    <property type="project" value="TreeGrafter"/>
</dbReference>
<dbReference type="SUPFAM" id="SSF52540">
    <property type="entry name" value="P-loop containing nucleoside triphosphate hydrolases"/>
    <property type="match status" value="1"/>
</dbReference>
<dbReference type="InterPro" id="IPR027417">
    <property type="entry name" value="P-loop_NTPase"/>
</dbReference>
<dbReference type="GO" id="GO:0033699">
    <property type="term" value="F:DNA 5'-adenosine monophosphate hydrolase activity"/>
    <property type="evidence" value="ECO:0007669"/>
    <property type="project" value="TreeGrafter"/>
</dbReference>
<dbReference type="Gene3D" id="3.30.428.10">
    <property type="entry name" value="HIT-like"/>
    <property type="match status" value="1"/>
</dbReference>
<proteinExistence type="predicted"/>
<feature type="region of interest" description="Disordered" evidence="1">
    <location>
        <begin position="435"/>
        <end position="454"/>
    </location>
</feature>
<feature type="compositionally biased region" description="Polar residues" evidence="1">
    <location>
        <begin position="536"/>
        <end position="553"/>
    </location>
</feature>
<organism evidence="3 4">
    <name type="scientific">Apatococcus lobatus</name>
    <dbReference type="NCBI Taxonomy" id="904363"/>
    <lineage>
        <taxon>Eukaryota</taxon>
        <taxon>Viridiplantae</taxon>
        <taxon>Chlorophyta</taxon>
        <taxon>core chlorophytes</taxon>
        <taxon>Trebouxiophyceae</taxon>
        <taxon>Chlorellales</taxon>
        <taxon>Chlorellaceae</taxon>
        <taxon>Apatococcus</taxon>
    </lineage>
</organism>
<accession>A0AAW1S1Q2</accession>
<feature type="compositionally biased region" description="Low complexity" evidence="1">
    <location>
        <begin position="585"/>
        <end position="603"/>
    </location>
</feature>
<feature type="region of interest" description="Disordered" evidence="1">
    <location>
        <begin position="321"/>
        <end position="379"/>
    </location>
</feature>
<dbReference type="SUPFAM" id="SSF54197">
    <property type="entry name" value="HIT-like"/>
    <property type="match status" value="1"/>
</dbReference>
<dbReference type="FunFam" id="3.30.428.10:FF:000004">
    <property type="entry name" value="aprataxin isoform X2"/>
    <property type="match status" value="1"/>
</dbReference>
<feature type="compositionally biased region" description="Low complexity" evidence="1">
    <location>
        <begin position="321"/>
        <end position="333"/>
    </location>
</feature>
<feature type="region of interest" description="Disordered" evidence="1">
    <location>
        <begin position="393"/>
        <end position="413"/>
    </location>
</feature>
<dbReference type="AlphaFoldDB" id="A0AAW1S1Q2"/>
<feature type="region of interest" description="Disordered" evidence="1">
    <location>
        <begin position="474"/>
        <end position="572"/>
    </location>
</feature>
<feature type="compositionally biased region" description="Low complexity" evidence="1">
    <location>
        <begin position="342"/>
        <end position="379"/>
    </location>
</feature>
<dbReference type="Gene3D" id="2.60.200.20">
    <property type="match status" value="1"/>
</dbReference>
<keyword evidence="4" id="KW-1185">Reference proteome</keyword>
<dbReference type="PANTHER" id="PTHR12486">
    <property type="entry name" value="APRATAXIN-RELATED"/>
    <property type="match status" value="1"/>
</dbReference>
<evidence type="ECO:0000313" key="3">
    <source>
        <dbReference type="EMBL" id="KAK9839930.1"/>
    </source>
</evidence>
<dbReference type="InterPro" id="IPR036265">
    <property type="entry name" value="HIT-like_sf"/>
</dbReference>
<comment type="caution">
    <text evidence="3">The sequence shown here is derived from an EMBL/GenBank/DDBJ whole genome shotgun (WGS) entry which is preliminary data.</text>
</comment>
<sequence>MDACELVWPGGRGLKLTLGHPLILGREHASPSGGAVHISRAQCEVALLQGQDQAWRVRVRSLAKLNPTLIQREGQSTAQVLATDQTVELIAGDRIILLGCLPEDYITLMPPMPVDSPDAKRPRLMTAPDAELALLSPSAIRPVVLVMVGAPGSGKSTFCQQLMLDAKSPWCRICQDVIKKSHRNKPREACVTLARKALLEGTSCLIDRCNFDAPQRQDFLALASEFGLQAHCVVLQLPHRLCVSRAAARVGHEGGVTPEQAQAVVGRMTAQMRPPSTSEGIASIMTCTTDRAVEAARKAWHLYEGDAAAVLRAWEASKPKTTTLTSLWGSTSSAQTRQESCKPATAAATKGAAPRQPYPPQQASARPESQQQQQETAVQSCHPLQCLPIASQQNKSRPGQEGNAVAGVINTDNDHSQLHPFEAIDAHNSTAASAAVDIPCKQRQQQQQPLPSLAPAASLQETTAAVHQHVPAPAEVNPNVSLPPPNDSSMLDESPVQDPDNCSNVLPPCSRDPQAAPAATEAGSSWHPERLASANEVKQAQSAAGGRKTSTAPSDPGGLSTKPETNGPQAATHGKKNAFSMLLSSSGRKSAAGPAKAAGIPKGHQAPGSWQSSGSWDDKLIKVAQNPDACRDIYAEVRADEQCVLIPDMFPKSQYHALIIARDACLVGPDDLRPEHLPLLKHMQAVASAWIGQQPKTATAASSFRLGFHHVPSMRQLHMHVISQDFTALHLKTKRHYNSFTTSFFLDLSDVLQQLESNGCLQLHKSAAEALLKGDLRCHHPGCSVTPKTMPQLKQHLAQHEEGRA</sequence>
<reference evidence="3 4" key="1">
    <citation type="journal article" date="2024" name="Nat. Commun.">
        <title>Phylogenomics reveals the evolutionary origins of lichenization in chlorophyte algae.</title>
        <authorList>
            <person name="Puginier C."/>
            <person name="Libourel C."/>
            <person name="Otte J."/>
            <person name="Skaloud P."/>
            <person name="Haon M."/>
            <person name="Grisel S."/>
            <person name="Petersen M."/>
            <person name="Berrin J.G."/>
            <person name="Delaux P.M."/>
            <person name="Dal Grande F."/>
            <person name="Keller J."/>
        </authorList>
    </citation>
    <scope>NUCLEOTIDE SEQUENCE [LARGE SCALE GENOMIC DNA]</scope>
    <source>
        <strain evidence="3 4">SAG 2145</strain>
    </source>
</reference>
<dbReference type="GO" id="GO:0030983">
    <property type="term" value="F:mismatched DNA binding"/>
    <property type="evidence" value="ECO:0007669"/>
    <property type="project" value="TreeGrafter"/>
</dbReference>
<gene>
    <name evidence="3" type="ORF">WJX74_000595</name>
</gene>
<dbReference type="GO" id="GO:0000012">
    <property type="term" value="P:single strand break repair"/>
    <property type="evidence" value="ECO:0007669"/>
    <property type="project" value="TreeGrafter"/>
</dbReference>
<dbReference type="InterPro" id="IPR032566">
    <property type="entry name" value="Znf-C2HE"/>
</dbReference>
<dbReference type="Pfam" id="PF16278">
    <property type="entry name" value="zf-C2HE"/>
    <property type="match status" value="1"/>
</dbReference>
<evidence type="ECO:0000256" key="1">
    <source>
        <dbReference type="SAM" id="MobiDB-lite"/>
    </source>
</evidence>
<dbReference type="Proteomes" id="UP001438707">
    <property type="component" value="Unassembled WGS sequence"/>
</dbReference>